<evidence type="ECO:0000256" key="1">
    <source>
        <dbReference type="ARBA" id="ARBA00022490"/>
    </source>
</evidence>
<protein>
    <recommendedName>
        <fullName evidence="7 8">Aspartate--ammonia ligase</fullName>
        <ecNumber evidence="7 8">6.3.1.1</ecNumber>
    </recommendedName>
    <alternativeName>
        <fullName evidence="7">Asparagine synthetase A</fullName>
    </alternativeName>
</protein>
<dbReference type="PIRSF" id="PIRSF001555">
    <property type="entry name" value="Asp_ammon_ligase"/>
    <property type="match status" value="1"/>
</dbReference>
<dbReference type="OrthoDB" id="9766088at2"/>
<dbReference type="Pfam" id="PF03590">
    <property type="entry name" value="AsnA"/>
    <property type="match status" value="1"/>
</dbReference>
<dbReference type="SUPFAM" id="SSF55681">
    <property type="entry name" value="Class II aaRS and biotin synthetases"/>
    <property type="match status" value="1"/>
</dbReference>
<dbReference type="HAMAP" id="MF_00555">
    <property type="entry name" value="AsnA"/>
    <property type="match status" value="1"/>
</dbReference>
<keyword evidence="5 7" id="KW-0067">ATP-binding</keyword>
<dbReference type="PANTHER" id="PTHR30073">
    <property type="entry name" value="ASPARTATE--AMMONIA LIGASE"/>
    <property type="match status" value="1"/>
</dbReference>
<dbReference type="InterPro" id="IPR045864">
    <property type="entry name" value="aa-tRNA-synth_II/BPL/LPL"/>
</dbReference>
<evidence type="ECO:0000256" key="8">
    <source>
        <dbReference type="NCBIfam" id="TIGR00669"/>
    </source>
</evidence>
<evidence type="ECO:0000259" key="9">
    <source>
        <dbReference type="PROSITE" id="PS50862"/>
    </source>
</evidence>
<dbReference type="PROSITE" id="PS50862">
    <property type="entry name" value="AA_TRNA_LIGASE_II"/>
    <property type="match status" value="1"/>
</dbReference>
<dbReference type="GO" id="GO:0070981">
    <property type="term" value="P:L-asparagine biosynthetic process"/>
    <property type="evidence" value="ECO:0007669"/>
    <property type="project" value="UniProtKB-UniRule"/>
</dbReference>
<keyword evidence="3 7" id="KW-0028">Amino-acid biosynthesis</keyword>
<reference evidence="10 11" key="1">
    <citation type="journal article" date="2013" name="Genome Announc.">
        <title>Draft Genome Sequence of Cesiribacter andamanensis Strain AMV16T, Isolated from a Soil Sample from a Mud Volcano in the Andaman Islands, India.</title>
        <authorList>
            <person name="Shivaji S."/>
            <person name="Ara S."/>
            <person name="Begum Z."/>
            <person name="Srinivas T.N."/>
            <person name="Singh A."/>
            <person name="Kumar Pinnaka A."/>
        </authorList>
    </citation>
    <scope>NUCLEOTIDE SEQUENCE [LARGE SCALE GENOMIC DNA]</scope>
    <source>
        <strain evidence="10 11">AMV16</strain>
    </source>
</reference>
<dbReference type="EMBL" id="AODQ01000027">
    <property type="protein sequence ID" value="EMR03369.1"/>
    <property type="molecule type" value="Genomic_DNA"/>
</dbReference>
<dbReference type="eggNOG" id="COG2502">
    <property type="taxonomic scope" value="Bacteria"/>
</dbReference>
<dbReference type="PANTHER" id="PTHR30073:SF5">
    <property type="entry name" value="ASPARTATE--AMMONIA LIGASE"/>
    <property type="match status" value="1"/>
</dbReference>
<comment type="subcellular location">
    <subcellularLocation>
        <location evidence="7">Cytoplasm</location>
    </subcellularLocation>
</comment>
<dbReference type="AlphaFoldDB" id="M7NYB4"/>
<dbReference type="NCBIfam" id="TIGR00669">
    <property type="entry name" value="asnA"/>
    <property type="match status" value="1"/>
</dbReference>
<dbReference type="RefSeq" id="WP_009194872.1">
    <property type="nucleotide sequence ID" value="NZ_AODQ01000027.1"/>
</dbReference>
<evidence type="ECO:0000256" key="5">
    <source>
        <dbReference type="ARBA" id="ARBA00022840"/>
    </source>
</evidence>
<keyword evidence="6 7" id="KW-0061">Asparagine biosynthesis</keyword>
<keyword evidence="11" id="KW-1185">Reference proteome</keyword>
<comment type="similarity">
    <text evidence="7">Belongs to the class-II aminoacyl-tRNA synthetase family. AsnA subfamily.</text>
</comment>
<name>M7NYB4_9BACT</name>
<dbReference type="InterPro" id="IPR006195">
    <property type="entry name" value="aa-tRNA-synth_II"/>
</dbReference>
<evidence type="ECO:0000256" key="4">
    <source>
        <dbReference type="ARBA" id="ARBA00022741"/>
    </source>
</evidence>
<dbReference type="PATRIC" id="fig|1279009.4.peg.1491"/>
<dbReference type="EC" id="6.3.1.1" evidence="7 8"/>
<dbReference type="UniPathway" id="UPA00134">
    <property type="reaction ID" value="UER00194"/>
</dbReference>
<gene>
    <name evidence="7 10" type="primary">asnA</name>
    <name evidence="10" type="ORF">ADICEAN_01473</name>
</gene>
<dbReference type="InterPro" id="IPR004618">
    <property type="entry name" value="AsnA"/>
</dbReference>
<dbReference type="Gene3D" id="3.30.930.10">
    <property type="entry name" value="Bira Bifunctional Protein, Domain 2"/>
    <property type="match status" value="1"/>
</dbReference>
<feature type="domain" description="Aminoacyl-transfer RNA synthetases class-II family profile" evidence="9">
    <location>
        <begin position="114"/>
        <end position="336"/>
    </location>
</feature>
<evidence type="ECO:0000256" key="2">
    <source>
        <dbReference type="ARBA" id="ARBA00022598"/>
    </source>
</evidence>
<evidence type="ECO:0000256" key="6">
    <source>
        <dbReference type="ARBA" id="ARBA00022888"/>
    </source>
</evidence>
<evidence type="ECO:0000256" key="7">
    <source>
        <dbReference type="HAMAP-Rule" id="MF_00555"/>
    </source>
</evidence>
<dbReference type="Proteomes" id="UP000011910">
    <property type="component" value="Unassembled WGS sequence"/>
</dbReference>
<evidence type="ECO:0000313" key="10">
    <source>
        <dbReference type="EMBL" id="EMR03369.1"/>
    </source>
</evidence>
<keyword evidence="1 7" id="KW-0963">Cytoplasm</keyword>
<accession>M7NYB4</accession>
<keyword evidence="4 7" id="KW-0547">Nucleotide-binding</keyword>
<dbReference type="STRING" id="1279009.ADICEAN_01473"/>
<organism evidence="10 11">
    <name type="scientific">Cesiribacter andamanensis AMV16</name>
    <dbReference type="NCBI Taxonomy" id="1279009"/>
    <lineage>
        <taxon>Bacteria</taxon>
        <taxon>Pseudomonadati</taxon>
        <taxon>Bacteroidota</taxon>
        <taxon>Cytophagia</taxon>
        <taxon>Cytophagales</taxon>
        <taxon>Cesiribacteraceae</taxon>
        <taxon>Cesiribacter</taxon>
    </lineage>
</organism>
<comment type="pathway">
    <text evidence="7">Amino-acid biosynthesis; L-asparagine biosynthesis; L-asparagine from L-aspartate (ammonia route): step 1/1.</text>
</comment>
<comment type="caution">
    <text evidence="10">The sequence shown here is derived from an EMBL/GenBank/DDBJ whole genome shotgun (WGS) entry which is preliminary data.</text>
</comment>
<dbReference type="GO" id="GO:0004071">
    <property type="term" value="F:aspartate-ammonia ligase activity"/>
    <property type="evidence" value="ECO:0007669"/>
    <property type="project" value="UniProtKB-UniRule"/>
</dbReference>
<evidence type="ECO:0000256" key="3">
    <source>
        <dbReference type="ARBA" id="ARBA00022605"/>
    </source>
</evidence>
<evidence type="ECO:0000313" key="11">
    <source>
        <dbReference type="Proteomes" id="UP000011910"/>
    </source>
</evidence>
<proteinExistence type="inferred from homology"/>
<dbReference type="GO" id="GO:0005524">
    <property type="term" value="F:ATP binding"/>
    <property type="evidence" value="ECO:0007669"/>
    <property type="project" value="UniProtKB-UniRule"/>
</dbReference>
<sequence>MKTQATKTAVLPEYPAAPALSPLALEKALDLIKTQFAAQLADELNLHKVSAPLLVKRGSGLNDDLNGSERPVHFAAPALDHQTLEIVHSLAKWKRLKLARLGLPAGQGILTNMRAIRADEVLSSLHSLFVDQWDWEKVIRPEERSLDVLKDAVRAIYRALLATAALVDKELPGLAPQLPHEITFVHTEDLQRTYPHLSPKQREDAIAKALGAVFLIGIGGRLQGGEPHDGRAPDYDDWSSPSVGGYQGLNGDILLWNEPLGRAFELSSMGIRVDAGTLQRQLAIRGCQERAALPFHAALLAGELPQTLGGGIGQSRLCMFLLGRRHIGEVQASLWPDQMADDCVRKGLQLL</sequence>
<comment type="catalytic activity">
    <reaction evidence="7">
        <text>L-aspartate + NH4(+) + ATP = L-asparagine + AMP + diphosphate + H(+)</text>
        <dbReference type="Rhea" id="RHEA:11372"/>
        <dbReference type="ChEBI" id="CHEBI:15378"/>
        <dbReference type="ChEBI" id="CHEBI:28938"/>
        <dbReference type="ChEBI" id="CHEBI:29991"/>
        <dbReference type="ChEBI" id="CHEBI:30616"/>
        <dbReference type="ChEBI" id="CHEBI:33019"/>
        <dbReference type="ChEBI" id="CHEBI:58048"/>
        <dbReference type="ChEBI" id="CHEBI:456215"/>
        <dbReference type="EC" id="6.3.1.1"/>
    </reaction>
</comment>
<keyword evidence="2 7" id="KW-0436">Ligase</keyword>
<dbReference type="GO" id="GO:0005829">
    <property type="term" value="C:cytosol"/>
    <property type="evidence" value="ECO:0007669"/>
    <property type="project" value="TreeGrafter"/>
</dbReference>